<dbReference type="RefSeq" id="WP_148950801.1">
    <property type="nucleotide sequence ID" value="NZ_VTES01000006.1"/>
</dbReference>
<reference evidence="2 3" key="1">
    <citation type="submission" date="2019-08" db="EMBL/GenBank/DDBJ databases">
        <title>Bacillus genomes from the desert of Cuatro Cienegas, Coahuila.</title>
        <authorList>
            <person name="Olmedo-Alvarez G."/>
        </authorList>
    </citation>
    <scope>NUCLEOTIDE SEQUENCE [LARGE SCALE GENOMIC DNA]</scope>
    <source>
        <strain evidence="2 3">CH37_1T</strain>
    </source>
</reference>
<protein>
    <submittedName>
        <fullName evidence="2">Lysophospholipase</fullName>
    </submittedName>
</protein>
<dbReference type="InterPro" id="IPR022742">
    <property type="entry name" value="Hydrolase_4"/>
</dbReference>
<evidence type="ECO:0000313" key="2">
    <source>
        <dbReference type="EMBL" id="TYS60653.1"/>
    </source>
</evidence>
<name>A0A5D4SAL0_9BACI</name>
<dbReference type="SUPFAM" id="SSF53474">
    <property type="entry name" value="alpha/beta-Hydrolases"/>
    <property type="match status" value="1"/>
</dbReference>
<evidence type="ECO:0000313" key="3">
    <source>
        <dbReference type="Proteomes" id="UP000323732"/>
    </source>
</evidence>
<accession>A0A5D4SAL0</accession>
<dbReference type="Gene3D" id="3.40.50.1820">
    <property type="entry name" value="alpha/beta hydrolase"/>
    <property type="match status" value="1"/>
</dbReference>
<sequence>MWSQERFGKNNELFGIVQEPSNLTQKDSLVITLPGLGQAMSEKNYLFSNLRKRLALTEQWQVQFDYFGHGDSYGELGDASITSMVNNTLEVINEVTKYNKPRCIYLVGNALGGIIALKVISQLENKVNAEIIPILISPPSHLPKIDELISDHVIQKVKKEGRLDSQYFVPGYDYYTLSDFNLEQYKYFTSLGAHMLYLHGQCISYNMLKELNELEPVELFKKCQNTCHVIVGKEDKDAQTLSELQNVLMYELQDVAFYHQHPAAMDELIDIIQNIIRNNECI</sequence>
<gene>
    <name evidence="2" type="ORF">FZD47_20815</name>
</gene>
<dbReference type="EMBL" id="VTES01000006">
    <property type="protein sequence ID" value="TYS60653.1"/>
    <property type="molecule type" value="Genomic_DNA"/>
</dbReference>
<comment type="caution">
    <text evidence="2">The sequence shown here is derived from an EMBL/GenBank/DDBJ whole genome shotgun (WGS) entry which is preliminary data.</text>
</comment>
<dbReference type="Pfam" id="PF12146">
    <property type="entry name" value="Hydrolase_4"/>
    <property type="match status" value="1"/>
</dbReference>
<feature type="domain" description="Serine aminopeptidase S33" evidence="1">
    <location>
        <begin position="29"/>
        <end position="131"/>
    </location>
</feature>
<dbReference type="Proteomes" id="UP000323732">
    <property type="component" value="Unassembled WGS sequence"/>
</dbReference>
<proteinExistence type="predicted"/>
<dbReference type="AlphaFoldDB" id="A0A5D4SAL0"/>
<evidence type="ECO:0000259" key="1">
    <source>
        <dbReference type="Pfam" id="PF12146"/>
    </source>
</evidence>
<dbReference type="InterPro" id="IPR029058">
    <property type="entry name" value="AB_hydrolase_fold"/>
</dbReference>
<organism evidence="2 3">
    <name type="scientific">Bacillus infantis</name>
    <dbReference type="NCBI Taxonomy" id="324767"/>
    <lineage>
        <taxon>Bacteria</taxon>
        <taxon>Bacillati</taxon>
        <taxon>Bacillota</taxon>
        <taxon>Bacilli</taxon>
        <taxon>Bacillales</taxon>
        <taxon>Bacillaceae</taxon>
        <taxon>Bacillus</taxon>
    </lineage>
</organism>